<protein>
    <submittedName>
        <fullName evidence="6">AraC family transcriptional regulator</fullName>
    </submittedName>
</protein>
<keyword evidence="1" id="KW-0805">Transcription regulation</keyword>
<dbReference type="GO" id="GO:0003700">
    <property type="term" value="F:DNA-binding transcription factor activity"/>
    <property type="evidence" value="ECO:0007669"/>
    <property type="project" value="InterPro"/>
</dbReference>
<evidence type="ECO:0000256" key="4">
    <source>
        <dbReference type="ARBA" id="ARBA00037345"/>
    </source>
</evidence>
<evidence type="ECO:0000256" key="2">
    <source>
        <dbReference type="ARBA" id="ARBA00023125"/>
    </source>
</evidence>
<reference evidence="6" key="1">
    <citation type="journal article" date="2014" name="Genome Announc.">
        <title>Draft Genome Sequences of a Phylogenetically Diverse Suite of Pseudomonas syringae Strains from Multiple Source Populations.</title>
        <authorList>
            <person name="Baltrus D.A."/>
            <person name="Yourstone S."/>
            <person name="Lind A."/>
            <person name="Guilbaud C."/>
            <person name="Sands D.C."/>
            <person name="Jones C.D."/>
            <person name="Morris C.E."/>
            <person name="Dangl J.L."/>
        </authorList>
    </citation>
    <scope>NUCLEOTIDE SEQUENCE</scope>
    <source>
        <strain evidence="6">CC1417</strain>
    </source>
</reference>
<evidence type="ECO:0000259" key="5">
    <source>
        <dbReference type="PROSITE" id="PS01124"/>
    </source>
</evidence>
<dbReference type="PROSITE" id="PS01124">
    <property type="entry name" value="HTH_ARAC_FAMILY_2"/>
    <property type="match status" value="1"/>
</dbReference>
<evidence type="ECO:0000313" key="6">
    <source>
        <dbReference type="EMBL" id="XCN68036.1"/>
    </source>
</evidence>
<dbReference type="PANTHER" id="PTHR46796">
    <property type="entry name" value="HTH-TYPE TRANSCRIPTIONAL ACTIVATOR RHAS-RELATED"/>
    <property type="match status" value="1"/>
</dbReference>
<keyword evidence="3" id="KW-0804">Transcription</keyword>
<dbReference type="SUPFAM" id="SSF46689">
    <property type="entry name" value="Homeodomain-like"/>
    <property type="match status" value="2"/>
</dbReference>
<evidence type="ECO:0000256" key="1">
    <source>
        <dbReference type="ARBA" id="ARBA00023015"/>
    </source>
</evidence>
<gene>
    <name evidence="6" type="ORF">N011_01685</name>
</gene>
<dbReference type="InterPro" id="IPR050204">
    <property type="entry name" value="AraC_XylS_family_regulators"/>
</dbReference>
<proteinExistence type="predicted"/>
<dbReference type="RefSeq" id="WP_024696176.1">
    <property type="nucleotide sequence ID" value="NZ_CP159362.1"/>
</dbReference>
<reference evidence="6" key="2">
    <citation type="submission" date="2024-07" db="EMBL/GenBank/DDBJ databases">
        <title>A complete genome sequence for Pseudomonas syringae CC1417.</title>
        <authorList>
            <person name="Baltrus D.A."/>
        </authorList>
    </citation>
    <scope>NUCLEOTIDE SEQUENCE</scope>
    <source>
        <strain evidence="6">CC1417</strain>
    </source>
</reference>
<dbReference type="InterPro" id="IPR009057">
    <property type="entry name" value="Homeodomain-like_sf"/>
</dbReference>
<dbReference type="Pfam" id="PF12833">
    <property type="entry name" value="HTH_18"/>
    <property type="match status" value="1"/>
</dbReference>
<dbReference type="SMART" id="SM00342">
    <property type="entry name" value="HTH_ARAC"/>
    <property type="match status" value="1"/>
</dbReference>
<dbReference type="AlphaFoldDB" id="A0AAU8LIJ2"/>
<dbReference type="Gene3D" id="1.10.10.60">
    <property type="entry name" value="Homeodomain-like"/>
    <property type="match status" value="1"/>
</dbReference>
<dbReference type="PANTHER" id="PTHR46796:SF14">
    <property type="entry name" value="TRANSCRIPTIONAL REGULATORY PROTEIN"/>
    <property type="match status" value="1"/>
</dbReference>
<dbReference type="InterPro" id="IPR018060">
    <property type="entry name" value="HTH_AraC"/>
</dbReference>
<feature type="domain" description="HTH araC/xylS-type" evidence="5">
    <location>
        <begin position="168"/>
        <end position="265"/>
    </location>
</feature>
<accession>A0AAU8LIJ2</accession>
<evidence type="ECO:0000256" key="3">
    <source>
        <dbReference type="ARBA" id="ARBA00023163"/>
    </source>
</evidence>
<dbReference type="GO" id="GO:0043565">
    <property type="term" value="F:sequence-specific DNA binding"/>
    <property type="evidence" value="ECO:0007669"/>
    <property type="project" value="InterPro"/>
</dbReference>
<organism evidence="6">
    <name type="scientific">Pseudomonas syringae CC1417</name>
    <dbReference type="NCBI Taxonomy" id="1357272"/>
    <lineage>
        <taxon>Bacteria</taxon>
        <taxon>Pseudomonadati</taxon>
        <taxon>Pseudomonadota</taxon>
        <taxon>Gammaproteobacteria</taxon>
        <taxon>Pseudomonadales</taxon>
        <taxon>Pseudomonadaceae</taxon>
        <taxon>Pseudomonas</taxon>
        <taxon>Pseudomonas syringae</taxon>
    </lineage>
</organism>
<keyword evidence="2" id="KW-0238">DNA-binding</keyword>
<dbReference type="EMBL" id="CP159362">
    <property type="protein sequence ID" value="XCN68036.1"/>
    <property type="molecule type" value="Genomic_DNA"/>
</dbReference>
<sequence>MKPLKRLQSSPPAEPVRHAEAGPWRIELLPPSAYEARYVAAQSAVGFAFDGQHGVHAIGSDRVIPFQAIANGLAFVPADCDVFSQSPKGGEYLRVIRTDGKPLADAGPFNNRIDPPAISLAQRMRNALLRMSVEADWEAWAFALVERATGAEHAACQPRPSLTAKRLRLLDEYIEAELDGTLSVQAMANVLGVSEGHFMRAFRDTTGQSPHSYVIDRRLARARTLLRHSTQRLADIAQACGFSSQAHMATAFRQRLGISPRDMRA</sequence>
<name>A0AAU8LIJ2_PSESX</name>
<comment type="function">
    <text evidence="4">Regulatory protein of the TOL plasmid xyl operons. XylS activates the xylXYZLTEGFJQKIH operon required for the degradation of toluene, m-xylene and p-xylene.</text>
</comment>